<dbReference type="InterPro" id="IPR018966">
    <property type="entry name" value="VTC_domain"/>
</dbReference>
<dbReference type="Gene3D" id="3.20.100.30">
    <property type="entry name" value="VTC, catalytic tunnel domain"/>
    <property type="match status" value="1"/>
</dbReference>
<dbReference type="Pfam" id="PF09359">
    <property type="entry name" value="VTC"/>
    <property type="match status" value="1"/>
</dbReference>
<reference evidence="3" key="1">
    <citation type="journal article" date="2019" name="Int. J. Syst. Evol. Microbiol.">
        <title>The Global Catalogue of Microorganisms (GCM) 10K type strain sequencing project: providing services to taxonomists for standard genome sequencing and annotation.</title>
        <authorList>
            <consortium name="The Broad Institute Genomics Platform"/>
            <consortium name="The Broad Institute Genome Sequencing Center for Infectious Disease"/>
            <person name="Wu L."/>
            <person name="Ma J."/>
        </authorList>
    </citation>
    <scope>NUCLEOTIDE SEQUENCE [LARGE SCALE GENOMIC DNA]</scope>
    <source>
        <strain evidence="3">CGMCC 4.7289</strain>
    </source>
</reference>
<dbReference type="InterPro" id="IPR033469">
    <property type="entry name" value="CYTH-like_dom_sf"/>
</dbReference>
<evidence type="ECO:0000313" key="2">
    <source>
        <dbReference type="EMBL" id="MFC4136370.1"/>
    </source>
</evidence>
<gene>
    <name evidence="2" type="ORF">ACFOZ4_37675</name>
</gene>
<accession>A0ABV8M1P1</accession>
<protein>
    <submittedName>
        <fullName evidence="2">Polyphosphate polymerase domain-containing protein</fullName>
    </submittedName>
</protein>
<dbReference type="InterPro" id="IPR042267">
    <property type="entry name" value="VTC_sf"/>
</dbReference>
<dbReference type="CDD" id="cd07750">
    <property type="entry name" value="PolyPPase_VTC_like"/>
    <property type="match status" value="1"/>
</dbReference>
<feature type="domain" description="VTC" evidence="1">
    <location>
        <begin position="25"/>
        <end position="221"/>
    </location>
</feature>
<sequence length="253" mass="28012">MTAYAAGLPPIALDELTARAELLTRVDRKYVLPRSELPELLDGLAGRARVLEIDGRREFGYHSVYFDTPELDSYLGAARRRRRRFKARLRHYVDSGLQYAEVKTRGPRGTTVKRRRPYDGGDGFAPVLAESGVDVDPARLSPTLTTCYRRTTLYVSETGTRVTIDADLAWRVPGGPELDLAGRVIVETKSGGRASAADRLLWSLGHRPCPVSKYATGLAALRPGLPAHRWRPVLRRHFPALSSALPPALEDLS</sequence>
<dbReference type="SUPFAM" id="SSF55154">
    <property type="entry name" value="CYTH-like phosphatases"/>
    <property type="match status" value="1"/>
</dbReference>
<comment type="caution">
    <text evidence="2">The sequence shown here is derived from an EMBL/GenBank/DDBJ whole genome shotgun (WGS) entry which is preliminary data.</text>
</comment>
<keyword evidence="3" id="KW-1185">Reference proteome</keyword>
<dbReference type="Proteomes" id="UP001595816">
    <property type="component" value="Unassembled WGS sequence"/>
</dbReference>
<organism evidence="2 3">
    <name type="scientific">Hamadaea flava</name>
    <dbReference type="NCBI Taxonomy" id="1742688"/>
    <lineage>
        <taxon>Bacteria</taxon>
        <taxon>Bacillati</taxon>
        <taxon>Actinomycetota</taxon>
        <taxon>Actinomycetes</taxon>
        <taxon>Micromonosporales</taxon>
        <taxon>Micromonosporaceae</taxon>
        <taxon>Hamadaea</taxon>
    </lineage>
</organism>
<dbReference type="EMBL" id="JBHSAY010000029">
    <property type="protein sequence ID" value="MFC4136370.1"/>
    <property type="molecule type" value="Genomic_DNA"/>
</dbReference>
<name>A0ABV8M1P1_9ACTN</name>
<evidence type="ECO:0000313" key="3">
    <source>
        <dbReference type="Proteomes" id="UP001595816"/>
    </source>
</evidence>
<dbReference type="RefSeq" id="WP_253750916.1">
    <property type="nucleotide sequence ID" value="NZ_JAMZDZ010000001.1"/>
</dbReference>
<evidence type="ECO:0000259" key="1">
    <source>
        <dbReference type="Pfam" id="PF09359"/>
    </source>
</evidence>
<proteinExistence type="predicted"/>